<keyword evidence="1" id="KW-1133">Transmembrane helix</keyword>
<gene>
    <name evidence="2" type="ORF">BZA70DRAFT_277658</name>
</gene>
<keyword evidence="1" id="KW-0812">Transmembrane</keyword>
<name>A0ABR1FA78_9ASCO</name>
<organism evidence="2 3">
    <name type="scientific">Myxozyma melibiosi</name>
    <dbReference type="NCBI Taxonomy" id="54550"/>
    <lineage>
        <taxon>Eukaryota</taxon>
        <taxon>Fungi</taxon>
        <taxon>Dikarya</taxon>
        <taxon>Ascomycota</taxon>
        <taxon>Saccharomycotina</taxon>
        <taxon>Lipomycetes</taxon>
        <taxon>Lipomycetales</taxon>
        <taxon>Lipomycetaceae</taxon>
        <taxon>Myxozyma</taxon>
    </lineage>
</organism>
<dbReference type="GeneID" id="90037985"/>
<protein>
    <recommendedName>
        <fullName evidence="4">ATP synthase F0 subunit 8</fullName>
    </recommendedName>
</protein>
<dbReference type="RefSeq" id="XP_064769016.1">
    <property type="nucleotide sequence ID" value="XM_064912473.1"/>
</dbReference>
<dbReference type="EMBL" id="JBBJBU010000004">
    <property type="protein sequence ID" value="KAK7205983.1"/>
    <property type="molecule type" value="Genomic_DNA"/>
</dbReference>
<dbReference type="Proteomes" id="UP001498771">
    <property type="component" value="Unassembled WGS sequence"/>
</dbReference>
<feature type="transmembrane region" description="Helical" evidence="1">
    <location>
        <begin position="7"/>
        <end position="27"/>
    </location>
</feature>
<reference evidence="2 3" key="1">
    <citation type="submission" date="2024-03" db="EMBL/GenBank/DDBJ databases">
        <title>Genome-scale model development and genomic sequencing of the oleaginous clade Lipomyces.</title>
        <authorList>
            <consortium name="Lawrence Berkeley National Laboratory"/>
            <person name="Czajka J.J."/>
            <person name="Han Y."/>
            <person name="Kim J."/>
            <person name="Mondo S.J."/>
            <person name="Hofstad B.A."/>
            <person name="Robles A."/>
            <person name="Haridas S."/>
            <person name="Riley R."/>
            <person name="LaButti K."/>
            <person name="Pangilinan J."/>
            <person name="Andreopoulos W."/>
            <person name="Lipzen A."/>
            <person name="Yan J."/>
            <person name="Wang M."/>
            <person name="Ng V."/>
            <person name="Grigoriev I.V."/>
            <person name="Spatafora J.W."/>
            <person name="Magnuson J.K."/>
            <person name="Baker S.E."/>
            <person name="Pomraning K.R."/>
        </authorList>
    </citation>
    <scope>NUCLEOTIDE SEQUENCE [LARGE SCALE GENOMIC DNA]</scope>
    <source>
        <strain evidence="2 3">Phaff 52-87</strain>
    </source>
</reference>
<comment type="caution">
    <text evidence="2">The sequence shown here is derived from an EMBL/GenBank/DDBJ whole genome shotgun (WGS) entry which is preliminary data.</text>
</comment>
<evidence type="ECO:0000313" key="2">
    <source>
        <dbReference type="EMBL" id="KAK7205983.1"/>
    </source>
</evidence>
<accession>A0ABR1FA78</accession>
<evidence type="ECO:0000256" key="1">
    <source>
        <dbReference type="SAM" id="Phobius"/>
    </source>
</evidence>
<evidence type="ECO:0008006" key="4">
    <source>
        <dbReference type="Google" id="ProtNLM"/>
    </source>
</evidence>
<proteinExistence type="predicted"/>
<feature type="transmembrane region" description="Helical" evidence="1">
    <location>
        <begin position="56"/>
        <end position="74"/>
    </location>
</feature>
<keyword evidence="3" id="KW-1185">Reference proteome</keyword>
<keyword evidence="1" id="KW-0472">Membrane</keyword>
<evidence type="ECO:0000313" key="3">
    <source>
        <dbReference type="Proteomes" id="UP001498771"/>
    </source>
</evidence>
<sequence length="81" mass="9700">MNRSINIISQISWYFICCFIFPFVLPFRHRSLSPLLKIFRARQWGIAGSSVSKYKLWFGFELVLFIYRVYVLGIHSEKESF</sequence>